<comment type="caution">
    <text evidence="1">The sequence shown here is derived from an EMBL/GenBank/DDBJ whole genome shotgun (WGS) entry which is preliminary data.</text>
</comment>
<name>A0AC61RDX6_9BACT</name>
<keyword evidence="2" id="KW-1185">Reference proteome</keyword>
<gene>
    <name evidence="1" type="ORF">E5331_09025</name>
</gene>
<accession>A0AC61RDX6</accession>
<evidence type="ECO:0000313" key="2">
    <source>
        <dbReference type="Proteomes" id="UP000306319"/>
    </source>
</evidence>
<sequence length="409" mass="47340">MQQRKSTFSVLFFIKRKKLLKNGDAPVYMRITIDGRFLEASLKRGVNSKLWNEKKQRSTGRDRLSLELNDYLDDTISRIYKIHQQLIDECKPVNPQTVMDVYQGRVERPKMLREIFRIENEKYRQLLEIGDVVLGTVLRYERTEKYLGEFMRKNYNVDDMPFRAIDNNFVRDFHLFLKVEKKAEQNTANKYCKNLKKIVRLGLDNGWMEVNPFQGIKFSAKATTREFLTERELTTLMKKEFEVERLNVVRDIFVFCALTGLAFSDVAALKPEHISVDDEGNYWIHKARQKTKNMCSIPYLESARAIADKYREHPTCVSKGVVLPVISNQRMNSYLTEIADCCGIKKSLTTHIARHSFACLALANGVSMEIIARMLGHSDIKTTKIYAKVVDKSIAEQMSGLASKFGSQK</sequence>
<organism evidence="1 2">
    <name type="scientific">Lepagella muris</name>
    <dbReference type="NCBI Taxonomy" id="3032870"/>
    <lineage>
        <taxon>Bacteria</taxon>
        <taxon>Pseudomonadati</taxon>
        <taxon>Bacteroidota</taxon>
        <taxon>Bacteroidia</taxon>
        <taxon>Bacteroidales</taxon>
        <taxon>Muribaculaceae</taxon>
        <taxon>Lepagella</taxon>
    </lineage>
</organism>
<proteinExistence type="predicted"/>
<evidence type="ECO:0000313" key="1">
    <source>
        <dbReference type="EMBL" id="TGY78706.1"/>
    </source>
</evidence>
<reference evidence="1" key="1">
    <citation type="submission" date="2019-04" db="EMBL/GenBank/DDBJ databases">
        <title>Microbes associate with the intestines of laboratory mice.</title>
        <authorList>
            <person name="Navarre W."/>
            <person name="Wong E."/>
            <person name="Huang K."/>
            <person name="Tropini C."/>
            <person name="Ng K."/>
            <person name="Yu B."/>
        </authorList>
    </citation>
    <scope>NUCLEOTIDE SEQUENCE</scope>
    <source>
        <strain evidence="1">NM04_E33</strain>
    </source>
</reference>
<dbReference type="EMBL" id="SRYB01000011">
    <property type="protein sequence ID" value="TGY78706.1"/>
    <property type="molecule type" value="Genomic_DNA"/>
</dbReference>
<protein>
    <submittedName>
        <fullName evidence="1">Site-specific integrase</fullName>
    </submittedName>
</protein>
<dbReference type="Proteomes" id="UP000306319">
    <property type="component" value="Unassembled WGS sequence"/>
</dbReference>